<feature type="domain" description="Glycosyltransferase subfamily 4-like N-terminal" evidence="4">
    <location>
        <begin position="13"/>
        <end position="170"/>
    </location>
</feature>
<dbReference type="Pfam" id="PF13692">
    <property type="entry name" value="Glyco_trans_1_4"/>
    <property type="match status" value="1"/>
</dbReference>
<dbReference type="RefSeq" id="WP_246426334.1">
    <property type="nucleotide sequence ID" value="NZ_JACIEH010000005.1"/>
</dbReference>
<name>A0A7W6NZY7_9SPHN</name>
<dbReference type="PANTHER" id="PTHR12526">
    <property type="entry name" value="GLYCOSYLTRANSFERASE"/>
    <property type="match status" value="1"/>
</dbReference>
<protein>
    <submittedName>
        <fullName evidence="5">Glycosyltransferase involved in cell wall biosynthesis</fullName>
    </submittedName>
</protein>
<evidence type="ECO:0000256" key="1">
    <source>
        <dbReference type="ARBA" id="ARBA00022676"/>
    </source>
</evidence>
<gene>
    <name evidence="5" type="ORF">GGR46_004744</name>
</gene>
<feature type="region of interest" description="Disordered" evidence="3">
    <location>
        <begin position="362"/>
        <end position="383"/>
    </location>
</feature>
<dbReference type="Pfam" id="PF13439">
    <property type="entry name" value="Glyco_transf_4"/>
    <property type="match status" value="1"/>
</dbReference>
<dbReference type="Proteomes" id="UP000557392">
    <property type="component" value="Unassembled WGS sequence"/>
</dbReference>
<dbReference type="CDD" id="cd03811">
    <property type="entry name" value="GT4_GT28_WabH-like"/>
    <property type="match status" value="1"/>
</dbReference>
<accession>A0A7W6NZY7</accession>
<proteinExistence type="predicted"/>
<evidence type="ECO:0000256" key="2">
    <source>
        <dbReference type="ARBA" id="ARBA00022679"/>
    </source>
</evidence>
<evidence type="ECO:0000259" key="4">
    <source>
        <dbReference type="Pfam" id="PF13439"/>
    </source>
</evidence>
<dbReference type="SUPFAM" id="SSF53756">
    <property type="entry name" value="UDP-Glycosyltransferase/glycogen phosphorylase"/>
    <property type="match status" value="1"/>
</dbReference>
<keyword evidence="6" id="KW-1185">Reference proteome</keyword>
<dbReference type="InterPro" id="IPR028098">
    <property type="entry name" value="Glyco_trans_4-like_N"/>
</dbReference>
<comment type="caution">
    <text evidence="5">The sequence shown here is derived from an EMBL/GenBank/DDBJ whole genome shotgun (WGS) entry which is preliminary data.</text>
</comment>
<evidence type="ECO:0000313" key="5">
    <source>
        <dbReference type="EMBL" id="MBB4101154.1"/>
    </source>
</evidence>
<organism evidence="5 6">
    <name type="scientific">Sphingomonas kyeonggiensis</name>
    <dbReference type="NCBI Taxonomy" id="1268553"/>
    <lineage>
        <taxon>Bacteria</taxon>
        <taxon>Pseudomonadati</taxon>
        <taxon>Pseudomonadota</taxon>
        <taxon>Alphaproteobacteria</taxon>
        <taxon>Sphingomonadales</taxon>
        <taxon>Sphingomonadaceae</taxon>
        <taxon>Sphingomonas</taxon>
    </lineage>
</organism>
<dbReference type="GO" id="GO:0016757">
    <property type="term" value="F:glycosyltransferase activity"/>
    <property type="evidence" value="ECO:0007669"/>
    <property type="project" value="UniProtKB-KW"/>
</dbReference>
<keyword evidence="2 5" id="KW-0808">Transferase</keyword>
<reference evidence="5 6" key="1">
    <citation type="submission" date="2020-08" db="EMBL/GenBank/DDBJ databases">
        <title>Genomic Encyclopedia of Type Strains, Phase IV (KMG-IV): sequencing the most valuable type-strain genomes for metagenomic binning, comparative biology and taxonomic classification.</title>
        <authorList>
            <person name="Goeker M."/>
        </authorList>
    </citation>
    <scope>NUCLEOTIDE SEQUENCE [LARGE SCALE GENOMIC DNA]</scope>
    <source>
        <strain evidence="5 6">DSM 101806</strain>
    </source>
</reference>
<keyword evidence="1" id="KW-0328">Glycosyltransferase</keyword>
<evidence type="ECO:0000256" key="3">
    <source>
        <dbReference type="SAM" id="MobiDB-lite"/>
    </source>
</evidence>
<evidence type="ECO:0000313" key="6">
    <source>
        <dbReference type="Proteomes" id="UP000557392"/>
    </source>
</evidence>
<sequence>MRVLTFLHSFELGGVERVALRLVRHWRALGADAPLFLGREDGPLREELAQGLEYVVPPQPDIGTAWWETFWMIARLPAEIRRTRPDVLFVSGSTYTIVAAAMTLRFGRHCPAIVVKISNDLARNDLPPLARFFWKIWLGVQARFGWTWVIMDEAIAEDLPERMKRTFRVIHDPAIEQAQMRTPAPRRPGAPRRFVAIGRLTAQKDYPFMLRAFARGADADETLTIYGDGPERGALEALAETLGIGERITFAGHVPDAASRLNDFDTLLLSSRYEGVPAVLVEALAAGLSIVSTDSGSGVRSLLGQGLHGVITPRDETALAAAIRDAASVPTPHATRQSHVYRFTIEHSGQTYLDTFADAARHGTRADPTPHTEGLAWPVPPVR</sequence>
<dbReference type="PANTHER" id="PTHR12526:SF510">
    <property type="entry name" value="D-INOSITOL 3-PHOSPHATE GLYCOSYLTRANSFERASE"/>
    <property type="match status" value="1"/>
</dbReference>
<dbReference type="Gene3D" id="3.40.50.2000">
    <property type="entry name" value="Glycogen Phosphorylase B"/>
    <property type="match status" value="2"/>
</dbReference>
<dbReference type="EMBL" id="JACIEH010000005">
    <property type="protein sequence ID" value="MBB4101154.1"/>
    <property type="molecule type" value="Genomic_DNA"/>
</dbReference>
<dbReference type="AlphaFoldDB" id="A0A7W6NZY7"/>